<organism evidence="3 4">
    <name type="scientific">Armillaria novae-zelandiae</name>
    <dbReference type="NCBI Taxonomy" id="153914"/>
    <lineage>
        <taxon>Eukaryota</taxon>
        <taxon>Fungi</taxon>
        <taxon>Dikarya</taxon>
        <taxon>Basidiomycota</taxon>
        <taxon>Agaricomycotina</taxon>
        <taxon>Agaricomycetes</taxon>
        <taxon>Agaricomycetidae</taxon>
        <taxon>Agaricales</taxon>
        <taxon>Marasmiineae</taxon>
        <taxon>Physalacriaceae</taxon>
        <taxon>Armillaria</taxon>
    </lineage>
</organism>
<keyword evidence="2" id="KW-0812">Transmembrane</keyword>
<feature type="transmembrane region" description="Helical" evidence="2">
    <location>
        <begin position="172"/>
        <end position="197"/>
    </location>
</feature>
<evidence type="ECO:0000313" key="4">
    <source>
        <dbReference type="Proteomes" id="UP001175227"/>
    </source>
</evidence>
<keyword evidence="4" id="KW-1185">Reference proteome</keyword>
<dbReference type="AlphaFoldDB" id="A0AA39PQ38"/>
<keyword evidence="2" id="KW-0472">Membrane</keyword>
<feature type="transmembrane region" description="Helical" evidence="2">
    <location>
        <begin position="245"/>
        <end position="265"/>
    </location>
</feature>
<evidence type="ECO:0000256" key="1">
    <source>
        <dbReference type="SAM" id="MobiDB-lite"/>
    </source>
</evidence>
<feature type="transmembrane region" description="Helical" evidence="2">
    <location>
        <begin position="56"/>
        <end position="78"/>
    </location>
</feature>
<name>A0AA39PQ38_9AGAR</name>
<dbReference type="Proteomes" id="UP001175227">
    <property type="component" value="Unassembled WGS sequence"/>
</dbReference>
<feature type="transmembrane region" description="Helical" evidence="2">
    <location>
        <begin position="29"/>
        <end position="49"/>
    </location>
</feature>
<feature type="compositionally biased region" description="Polar residues" evidence="1">
    <location>
        <begin position="288"/>
        <end position="298"/>
    </location>
</feature>
<proteinExistence type="predicted"/>
<feature type="transmembrane region" description="Helical" evidence="2">
    <location>
        <begin position="137"/>
        <end position="160"/>
    </location>
</feature>
<reference evidence="3" key="1">
    <citation type="submission" date="2023-06" db="EMBL/GenBank/DDBJ databases">
        <authorList>
            <consortium name="Lawrence Berkeley National Laboratory"/>
            <person name="Ahrendt S."/>
            <person name="Sahu N."/>
            <person name="Indic B."/>
            <person name="Wong-Bajracharya J."/>
            <person name="Merenyi Z."/>
            <person name="Ke H.-M."/>
            <person name="Monk M."/>
            <person name="Kocsube S."/>
            <person name="Drula E."/>
            <person name="Lipzen A."/>
            <person name="Balint B."/>
            <person name="Henrissat B."/>
            <person name="Andreopoulos B."/>
            <person name="Martin F.M."/>
            <person name="Harder C.B."/>
            <person name="Rigling D."/>
            <person name="Ford K.L."/>
            <person name="Foster G.D."/>
            <person name="Pangilinan J."/>
            <person name="Papanicolaou A."/>
            <person name="Barry K."/>
            <person name="LaButti K."/>
            <person name="Viragh M."/>
            <person name="Koriabine M."/>
            <person name="Yan M."/>
            <person name="Riley R."/>
            <person name="Champramary S."/>
            <person name="Plett K.L."/>
            <person name="Tsai I.J."/>
            <person name="Slot J."/>
            <person name="Sipos G."/>
            <person name="Plett J."/>
            <person name="Nagy L.G."/>
            <person name="Grigoriev I.V."/>
        </authorList>
    </citation>
    <scope>NUCLEOTIDE SEQUENCE</scope>
    <source>
        <strain evidence="3">ICMP 16352</strain>
    </source>
</reference>
<gene>
    <name evidence="3" type="ORF">IW261DRAFT_350997</name>
</gene>
<keyword evidence="2" id="KW-1133">Transmembrane helix</keyword>
<dbReference type="EMBL" id="JAUEPR010000002">
    <property type="protein sequence ID" value="KAK0488463.1"/>
    <property type="molecule type" value="Genomic_DNA"/>
</dbReference>
<feature type="region of interest" description="Disordered" evidence="1">
    <location>
        <begin position="275"/>
        <end position="313"/>
    </location>
</feature>
<accession>A0AA39PQ38</accession>
<comment type="caution">
    <text evidence="3">The sequence shown here is derived from an EMBL/GenBank/DDBJ whole genome shotgun (WGS) entry which is preliminary data.</text>
</comment>
<feature type="transmembrane region" description="Helical" evidence="2">
    <location>
        <begin position="218"/>
        <end position="239"/>
    </location>
</feature>
<evidence type="ECO:0000256" key="2">
    <source>
        <dbReference type="SAM" id="Phobius"/>
    </source>
</evidence>
<protein>
    <submittedName>
        <fullName evidence="3">Uncharacterized protein</fullName>
    </submittedName>
</protein>
<evidence type="ECO:0000313" key="3">
    <source>
        <dbReference type="EMBL" id="KAK0488463.1"/>
    </source>
</evidence>
<feature type="transmembrane region" description="Helical" evidence="2">
    <location>
        <begin position="98"/>
        <end position="125"/>
    </location>
</feature>
<sequence length="335" mass="37447">MITLTDDGLSDKEVQSWLDDSLNSYILGYYVYGVYTGIFAISIWLLLAVKKTSKARIYMTCIITALYILSTIRVIASWTEFRLAFVFGMSFRERYNLMYSFMLWEIMDATASALSLILADCTIIWRCWVVWAHDWKAIALPIFLLLSEIVCGGNLVLHQFTVSSNDEAVTKWALATMATTLGTNVLCTTLIIARIIHVASGYRGIMGSIRTYHGIIEVLVESAALYSIIYVVLMILYPLQGTNGYMYAQMLVYPITGITPTLIIARVASGQARPEEVEEGSSGVQSSLHFQRSQRSNIETTTDELEEDMTGYQENTKGTITLATGRFKPSSAELV</sequence>